<feature type="signal peptide" evidence="1">
    <location>
        <begin position="1"/>
        <end position="18"/>
    </location>
</feature>
<keyword evidence="1" id="KW-0732">Signal</keyword>
<protein>
    <recommendedName>
        <fullName evidence="4">TraB/GumN family protein</fullName>
    </recommendedName>
</protein>
<dbReference type="EMBL" id="WTYA01000001">
    <property type="protein sequence ID" value="MXP27461.1"/>
    <property type="molecule type" value="Genomic_DNA"/>
</dbReference>
<dbReference type="Pfam" id="PF18950">
    <property type="entry name" value="DUF5694"/>
    <property type="match status" value="1"/>
</dbReference>
<organism evidence="2 3">
    <name type="scientific">Qipengyuania algicida</name>
    <dbReference type="NCBI Taxonomy" id="1836209"/>
    <lineage>
        <taxon>Bacteria</taxon>
        <taxon>Pseudomonadati</taxon>
        <taxon>Pseudomonadota</taxon>
        <taxon>Alphaproteobacteria</taxon>
        <taxon>Sphingomonadales</taxon>
        <taxon>Erythrobacteraceae</taxon>
        <taxon>Qipengyuania</taxon>
    </lineage>
</organism>
<evidence type="ECO:0008006" key="4">
    <source>
        <dbReference type="Google" id="ProtNLM"/>
    </source>
</evidence>
<comment type="caution">
    <text evidence="2">The sequence shown here is derived from an EMBL/GenBank/DDBJ whole genome shotgun (WGS) entry which is preliminary data.</text>
</comment>
<evidence type="ECO:0000256" key="1">
    <source>
        <dbReference type="SAM" id="SignalP"/>
    </source>
</evidence>
<dbReference type="OrthoDB" id="69432at2"/>
<keyword evidence="3" id="KW-1185">Reference proteome</keyword>
<reference evidence="2 3" key="1">
    <citation type="submission" date="2019-12" db="EMBL/GenBank/DDBJ databases">
        <title>Genomic-based taxomic classification of the family Erythrobacteraceae.</title>
        <authorList>
            <person name="Xu L."/>
        </authorList>
    </citation>
    <scope>NUCLEOTIDE SEQUENCE [LARGE SCALE GENOMIC DNA]</scope>
    <source>
        <strain evidence="2 3">KEMB 9005-328</strain>
    </source>
</reference>
<evidence type="ECO:0000313" key="2">
    <source>
        <dbReference type="EMBL" id="MXP27461.1"/>
    </source>
</evidence>
<dbReference type="RefSeq" id="WP_160751748.1">
    <property type="nucleotide sequence ID" value="NZ_WTYA01000001.1"/>
</dbReference>
<proteinExistence type="predicted"/>
<dbReference type="AlphaFoldDB" id="A0A845AET3"/>
<gene>
    <name evidence="2" type="ORF">GRI58_01320</name>
</gene>
<sequence length="358" mass="39325">MSIVLAILAAATSPVATANPQTQVAQAVDIGDTAARKRGDRSHVLVLGTAHLSHLPKTFDTARLKPLLDKLAKWDPQSITVEGISGEQCDYLRSYEFAYPGTAEDYCPDTLAAREALRVTGPEAEKAVLALLKHKDHTPAERRRIAGLFLAIGEPESAMLQWEQLPKSEQHADENLPEAQVARLEKEARYRNENVSIAVALGVKLGLDRIYRVDDHTGDRAGVVADEKAYDRELPLIWKSKLLDQRIAQDDAKEKVMLAGGSVIDWYRDLNSPANARLAMETDFGAAAGSTKYPATGRAYLAYWETRNLRIAANIREVLGSGGRVLSIIGASHKPYLERYLGMTSDVVIDNVEKVLTD</sequence>
<dbReference type="InterPro" id="IPR043749">
    <property type="entry name" value="DUF5694"/>
</dbReference>
<evidence type="ECO:0000313" key="3">
    <source>
        <dbReference type="Proteomes" id="UP000439780"/>
    </source>
</evidence>
<feature type="chain" id="PRO_5032428315" description="TraB/GumN family protein" evidence="1">
    <location>
        <begin position="19"/>
        <end position="358"/>
    </location>
</feature>
<accession>A0A845AET3</accession>
<dbReference type="Proteomes" id="UP000439780">
    <property type="component" value="Unassembled WGS sequence"/>
</dbReference>
<name>A0A845AET3_9SPHN</name>